<comment type="caution">
    <text evidence="2">The sequence shown here is derived from an EMBL/GenBank/DDBJ whole genome shotgun (WGS) entry which is preliminary data.</text>
</comment>
<dbReference type="GO" id="GO:0016740">
    <property type="term" value="F:transferase activity"/>
    <property type="evidence" value="ECO:0007669"/>
    <property type="project" value="UniProtKB-KW"/>
</dbReference>
<dbReference type="CDD" id="cd06661">
    <property type="entry name" value="GGCT_like"/>
    <property type="match status" value="1"/>
</dbReference>
<dbReference type="InterPro" id="IPR013024">
    <property type="entry name" value="GGCT-like"/>
</dbReference>
<dbReference type="Pfam" id="PF06094">
    <property type="entry name" value="GGACT"/>
    <property type="match status" value="1"/>
</dbReference>
<dbReference type="InterPro" id="IPR036568">
    <property type="entry name" value="GGCT-like_sf"/>
</dbReference>
<organism evidence="2 3">
    <name type="scientific">Microbacterium thalassium</name>
    <dbReference type="NCBI Taxonomy" id="362649"/>
    <lineage>
        <taxon>Bacteria</taxon>
        <taxon>Bacillati</taxon>
        <taxon>Actinomycetota</taxon>
        <taxon>Actinomycetes</taxon>
        <taxon>Micrococcales</taxon>
        <taxon>Microbacteriaceae</taxon>
        <taxon>Microbacterium</taxon>
    </lineage>
</organism>
<dbReference type="EMBL" id="JACHML010000001">
    <property type="protein sequence ID" value="MBB6392681.1"/>
    <property type="molecule type" value="Genomic_DNA"/>
</dbReference>
<evidence type="ECO:0000313" key="3">
    <source>
        <dbReference type="Proteomes" id="UP000537775"/>
    </source>
</evidence>
<accession>A0A7X0FTF2</accession>
<keyword evidence="3" id="KW-1185">Reference proteome</keyword>
<feature type="domain" description="Gamma-glutamylcyclotransferase AIG2-like" evidence="1">
    <location>
        <begin position="10"/>
        <end position="129"/>
    </location>
</feature>
<evidence type="ECO:0000313" key="2">
    <source>
        <dbReference type="EMBL" id="MBB6392681.1"/>
    </source>
</evidence>
<proteinExistence type="predicted"/>
<protein>
    <submittedName>
        <fullName evidence="2">Gamma-glutamylcyclotransferase (GGCT)/AIG2-like uncharacterized protein YtfP</fullName>
    </submittedName>
</protein>
<gene>
    <name evidence="2" type="ORF">HD594_002994</name>
</gene>
<dbReference type="AlphaFoldDB" id="A0A7X0FTF2"/>
<sequence length="141" mass="15681">MPDPLDTVPLFVYGSLRPGGELWASIEPHVIEARPAIVPGRLVWHEGMQWPLLLAEAPYAETVRGELLQLRSGDAVNRIIVDEEIRYGYDVRWTTVRVDRDGEPADMPALVFVWARDDEIGPDIISGDFAEVWGSGTTPAT</sequence>
<dbReference type="RefSeq" id="WP_184751725.1">
    <property type="nucleotide sequence ID" value="NZ_BAAAJR010000001.1"/>
</dbReference>
<dbReference type="SUPFAM" id="SSF110857">
    <property type="entry name" value="Gamma-glutamyl cyclotransferase-like"/>
    <property type="match status" value="1"/>
</dbReference>
<dbReference type="InterPro" id="IPR009288">
    <property type="entry name" value="AIG2-like_dom"/>
</dbReference>
<dbReference type="Proteomes" id="UP000537775">
    <property type="component" value="Unassembled WGS sequence"/>
</dbReference>
<reference evidence="2 3" key="1">
    <citation type="submission" date="2020-08" db="EMBL/GenBank/DDBJ databases">
        <title>Sequencing the genomes of 1000 actinobacteria strains.</title>
        <authorList>
            <person name="Klenk H.-P."/>
        </authorList>
    </citation>
    <scope>NUCLEOTIDE SEQUENCE [LARGE SCALE GENOMIC DNA]</scope>
    <source>
        <strain evidence="2 3">DSM 12511</strain>
    </source>
</reference>
<name>A0A7X0FTF2_9MICO</name>
<dbReference type="Gene3D" id="3.10.490.10">
    <property type="entry name" value="Gamma-glutamyl cyclotransferase-like"/>
    <property type="match status" value="1"/>
</dbReference>
<keyword evidence="2" id="KW-0808">Transferase</keyword>
<evidence type="ECO:0000259" key="1">
    <source>
        <dbReference type="Pfam" id="PF06094"/>
    </source>
</evidence>